<evidence type="ECO:0000259" key="1">
    <source>
        <dbReference type="PROSITE" id="PS51857"/>
    </source>
</evidence>
<dbReference type="PANTHER" id="PTHR11544">
    <property type="entry name" value="COLD SHOCK DOMAIN CONTAINING PROTEINS"/>
    <property type="match status" value="1"/>
</dbReference>
<evidence type="ECO:0000313" key="2">
    <source>
        <dbReference type="EMBL" id="EKV32461.1"/>
    </source>
</evidence>
<reference evidence="2 3" key="1">
    <citation type="journal article" date="2013" name="Genome Announc.">
        <title>Draft Genome Sequence of an Alphaproteobacterium, Caenispirillum salinarum AK4(T), Isolated from a Solar Saltern.</title>
        <authorList>
            <person name="Khatri I."/>
            <person name="Singh A."/>
            <person name="Korpole S."/>
            <person name="Pinnaka A.K."/>
            <person name="Subramanian S."/>
        </authorList>
    </citation>
    <scope>NUCLEOTIDE SEQUENCE [LARGE SCALE GENOMIC DNA]</scope>
    <source>
        <strain evidence="2 3">AK4</strain>
    </source>
</reference>
<accession>K9HW58</accession>
<dbReference type="GO" id="GO:0005829">
    <property type="term" value="C:cytosol"/>
    <property type="evidence" value="ECO:0007669"/>
    <property type="project" value="UniProtKB-ARBA"/>
</dbReference>
<dbReference type="InterPro" id="IPR002059">
    <property type="entry name" value="CSP_DNA-bd"/>
</dbReference>
<dbReference type="eggNOG" id="COG1278">
    <property type="taxonomic scope" value="Bacteria"/>
</dbReference>
<dbReference type="STRING" id="1238182.C882_2540"/>
<dbReference type="RefSeq" id="WP_009538949.1">
    <property type="nucleotide sequence ID" value="NZ_ANHY01000003.1"/>
</dbReference>
<dbReference type="InterPro" id="IPR012340">
    <property type="entry name" value="NA-bd_OB-fold"/>
</dbReference>
<gene>
    <name evidence="2" type="ORF">C882_2540</name>
</gene>
<dbReference type="PROSITE" id="PS51857">
    <property type="entry name" value="CSD_2"/>
    <property type="match status" value="2"/>
</dbReference>
<organism evidence="2 3">
    <name type="scientific">Caenispirillum salinarum AK4</name>
    <dbReference type="NCBI Taxonomy" id="1238182"/>
    <lineage>
        <taxon>Bacteria</taxon>
        <taxon>Pseudomonadati</taxon>
        <taxon>Pseudomonadota</taxon>
        <taxon>Alphaproteobacteria</taxon>
        <taxon>Rhodospirillales</taxon>
        <taxon>Novispirillaceae</taxon>
        <taxon>Caenispirillum</taxon>
    </lineage>
</organism>
<proteinExistence type="predicted"/>
<dbReference type="PATRIC" id="fig|1238182.3.peg.500"/>
<dbReference type="Pfam" id="PF00313">
    <property type="entry name" value="CSD"/>
    <property type="match status" value="2"/>
</dbReference>
<sequence length="144" mass="15108">MKWFNATKGFGFVAFSDGAPDAFLHISVVERAGMRDVLPGTTLVCDVESGPKGPQVSGIDSIDASSATVEAAIPVNETVEGVVKFFSADKGFGFVTPDAGGKDVFIGIGALQRSGLDLLDSGQRVRMQTRMGKKGPMAQQVEVL</sequence>
<feature type="domain" description="CSD" evidence="1">
    <location>
        <begin position="78"/>
        <end position="143"/>
    </location>
</feature>
<dbReference type="EMBL" id="ANHY01000003">
    <property type="protein sequence ID" value="EKV32461.1"/>
    <property type="molecule type" value="Genomic_DNA"/>
</dbReference>
<dbReference type="InterPro" id="IPR011129">
    <property type="entry name" value="CSD"/>
</dbReference>
<dbReference type="PRINTS" id="PR00050">
    <property type="entry name" value="COLDSHOCK"/>
</dbReference>
<name>K9HW58_9PROT</name>
<dbReference type="CDD" id="cd04458">
    <property type="entry name" value="CSP_CDS"/>
    <property type="match status" value="2"/>
</dbReference>
<dbReference type="SMART" id="SM00357">
    <property type="entry name" value="CSP"/>
    <property type="match status" value="2"/>
</dbReference>
<protein>
    <submittedName>
        <fullName evidence="2">Cold shock protein CspC</fullName>
    </submittedName>
</protein>
<dbReference type="Proteomes" id="UP000009881">
    <property type="component" value="Unassembled WGS sequence"/>
</dbReference>
<dbReference type="AlphaFoldDB" id="K9HW58"/>
<dbReference type="InterPro" id="IPR050181">
    <property type="entry name" value="Cold_shock_domain"/>
</dbReference>
<keyword evidence="3" id="KW-1185">Reference proteome</keyword>
<comment type="caution">
    <text evidence="2">The sequence shown here is derived from an EMBL/GenBank/DDBJ whole genome shotgun (WGS) entry which is preliminary data.</text>
</comment>
<dbReference type="GO" id="GO:0003676">
    <property type="term" value="F:nucleic acid binding"/>
    <property type="evidence" value="ECO:0007669"/>
    <property type="project" value="InterPro"/>
</dbReference>
<dbReference type="SUPFAM" id="SSF50249">
    <property type="entry name" value="Nucleic acid-binding proteins"/>
    <property type="match status" value="2"/>
</dbReference>
<dbReference type="Gene3D" id="2.40.50.140">
    <property type="entry name" value="Nucleic acid-binding proteins"/>
    <property type="match status" value="2"/>
</dbReference>
<feature type="domain" description="CSD" evidence="1">
    <location>
        <begin position="1"/>
        <end position="63"/>
    </location>
</feature>
<evidence type="ECO:0000313" key="3">
    <source>
        <dbReference type="Proteomes" id="UP000009881"/>
    </source>
</evidence>